<dbReference type="Pfam" id="PF01399">
    <property type="entry name" value="PCI"/>
    <property type="match status" value="1"/>
</dbReference>
<proteinExistence type="inferred from homology"/>
<dbReference type="GO" id="GO:0005852">
    <property type="term" value="C:eukaryotic translation initiation factor 3 complex"/>
    <property type="evidence" value="ECO:0007669"/>
    <property type="project" value="InterPro"/>
</dbReference>
<dbReference type="InterPro" id="IPR017441">
    <property type="entry name" value="Protein_kinase_ATP_BS"/>
</dbReference>
<dbReference type="Pfam" id="PF00498">
    <property type="entry name" value="FHA"/>
    <property type="match status" value="1"/>
</dbReference>
<dbReference type="SMART" id="SM00240">
    <property type="entry name" value="FHA"/>
    <property type="match status" value="1"/>
</dbReference>
<evidence type="ECO:0000313" key="9">
    <source>
        <dbReference type="EMBL" id="CEO45056.1"/>
    </source>
</evidence>
<feature type="non-terminal residue" evidence="9">
    <location>
        <position position="1"/>
    </location>
</feature>
<feature type="domain" description="FHA" evidence="6">
    <location>
        <begin position="228"/>
        <end position="280"/>
    </location>
</feature>
<dbReference type="Pfam" id="PF00069">
    <property type="entry name" value="Pkinase"/>
    <property type="match status" value="1"/>
</dbReference>
<dbReference type="HAMAP" id="MF_03012">
    <property type="entry name" value="eIF3m"/>
    <property type="match status" value="1"/>
</dbReference>
<dbReference type="PROSITE" id="PS50250">
    <property type="entry name" value="PCI"/>
    <property type="match status" value="1"/>
</dbReference>
<evidence type="ECO:0000256" key="1">
    <source>
        <dbReference type="ARBA" id="ARBA00005575"/>
    </source>
</evidence>
<evidence type="ECO:0000256" key="5">
    <source>
        <dbReference type="SAM" id="MobiDB-lite"/>
    </source>
</evidence>
<sequence>CADPERQRSSRIVACSPRSHREQLRAPPLTSGFRALPTPATMSPTSEKSTLKRPLGSLPEDETETKKPRRTTDDATILKTPITNKHHLPSPVTNQGESDGKVTAPCSTSLEQNPTPRLVDDLEEPSQVLSSPPHDTQQNTQPVDQHPAFADDIEDEAKEGIWGYLVPLDPQYGDRPVPLKRRTACPLPDSAEAAANAKSSDSKGKSTPAREEEAYERTKVKGHASGGYLIGRHPECDILVNDQIVSNRHCLLFAENQGTDSVAIVEDLSQNGTFVNEQFIGRNQRRELKDEDEIAIHGKARFIFRYPHSRQTSGFLQQYTLLQKLGKGHFAEVHLCVEKATGQRYAVKIFTKHPGVEDKSKTEGLQQEIAVLMGVSHPNVLCLKDTFNERDRVYLVLELASEGELFNYIVMKQKMSEDETRKLFLQLFKGIKYLHERNIVHRDIKPENILLVDKNLHAKLADFGLAKIIGEESFTTTLCGTPSYVAPEILADSRRRRYTKAVDVWSLGVVLYICLCGFPPFSDELFSRDFPYNLSQQIRSGRFDYPSPYWDSVGDPALDLIDSMLVVDPEKRYTIDQCLAHPWLTQKAPAVNDSTGGLVGGIAGLEVNRRAPARERTLLSTLNSVDVVTTQVDASGSQDPVKVFSKNKNRVINAPKEAGPAHQRDPAEFAELGGKGDQQLFGDDNGSIYPAKDVVAKSPARQNAKPVIDLGLTVEQEDERALDECILPSTPNGRYYHDSTRPENTRLGITMPAATNPGQPQLLFADGSFEELAVELADYLKVEDAKQLFEGDKKSSTEEVLVKLVAAAPGLLSVPEKEFTAASNLLIHLVLQSAEPKKHLPTLCNIFSKPVTTSPVHGVGLSLNALTTVFNLLEPTDPIRARVFMEILKFLKAHNLFESLKHYLDTLPEWMEAWGTTVDYQRKLYEEVADVALEAGDDEQSYEFILKALRTFDADGKDDASSEDAQRLSLRAVRMALLSNTHFLFQDLRSIPSVQALSDSQPVYSQLLDIFAEQDLEDYNDFNEEHEGWVDQQKLDHEKLHRKMRLLTFSSLAATTPSREIEYAKIVKALQIPVEDVEMWAIDVIRAGLVEGKLSQQRNKFLVHKVTYRVFGTKQYQELATRVDHWKSTMQNVLSVLRQEQASAKSQKEREAQELERKLNSATSGTGGQGGRRQQRERTDNDD</sequence>
<dbReference type="InterPro" id="IPR000717">
    <property type="entry name" value="PCI_dom"/>
</dbReference>
<feature type="compositionally biased region" description="Basic and acidic residues" evidence="5">
    <location>
        <begin position="1146"/>
        <end position="1159"/>
    </location>
</feature>
<evidence type="ECO:0000256" key="4">
    <source>
        <dbReference type="PROSITE-ProRule" id="PRU10141"/>
    </source>
</evidence>
<feature type="compositionally biased region" description="Basic and acidic residues" evidence="5">
    <location>
        <begin position="64"/>
        <end position="73"/>
    </location>
</feature>
<dbReference type="AlphaFoldDB" id="A0A0B7JRA4"/>
<dbReference type="FunFam" id="1.10.510.10:FF:001380">
    <property type="entry name" value="Checkpoint kinase 2-like protein"/>
    <property type="match status" value="1"/>
</dbReference>
<feature type="domain" description="PCI" evidence="8">
    <location>
        <begin position="937"/>
        <end position="1108"/>
    </location>
</feature>
<gene>
    <name evidence="9" type="ORF">BN869_000001111_1</name>
</gene>
<feature type="domain" description="Protein kinase" evidence="7">
    <location>
        <begin position="319"/>
        <end position="584"/>
    </location>
</feature>
<reference evidence="9" key="1">
    <citation type="submission" date="2015-01" db="EMBL/GenBank/DDBJ databases">
        <authorList>
            <person name="Durling Mikael"/>
        </authorList>
    </citation>
    <scope>NUCLEOTIDE SEQUENCE</scope>
</reference>
<dbReference type="SMART" id="SM00220">
    <property type="entry name" value="S_TKc"/>
    <property type="match status" value="1"/>
</dbReference>
<dbReference type="SUPFAM" id="SSF49879">
    <property type="entry name" value="SMAD/FHA domain"/>
    <property type="match status" value="1"/>
</dbReference>
<comment type="similarity">
    <text evidence="1">Belongs to the protein kinase superfamily. CAMK Ser/Thr protein kinase family. CHEK2 subfamily.</text>
</comment>
<dbReference type="PROSITE" id="PS00108">
    <property type="entry name" value="PROTEIN_KINASE_ST"/>
    <property type="match status" value="1"/>
</dbReference>
<dbReference type="InterPro" id="IPR011009">
    <property type="entry name" value="Kinase-like_dom_sf"/>
</dbReference>
<dbReference type="InterPro" id="IPR027528">
    <property type="entry name" value="eIF3m"/>
</dbReference>
<dbReference type="InterPro" id="IPR008984">
    <property type="entry name" value="SMAD_FHA_dom_sf"/>
</dbReference>
<dbReference type="PROSITE" id="PS50011">
    <property type="entry name" value="PROTEIN_KINASE_DOM"/>
    <property type="match status" value="1"/>
</dbReference>
<dbReference type="GO" id="GO:0004672">
    <property type="term" value="F:protein kinase activity"/>
    <property type="evidence" value="ECO:0007669"/>
    <property type="project" value="InterPro"/>
</dbReference>
<name>A0A0B7JRA4_BIOOC</name>
<evidence type="ECO:0000259" key="6">
    <source>
        <dbReference type="PROSITE" id="PS50006"/>
    </source>
</evidence>
<feature type="region of interest" description="Disordered" evidence="5">
    <location>
        <begin position="1"/>
        <end position="144"/>
    </location>
</feature>
<dbReference type="EMBL" id="CDPU01000002">
    <property type="protein sequence ID" value="CEO45056.1"/>
    <property type="molecule type" value="Genomic_DNA"/>
</dbReference>
<accession>A0A0B7JRA4</accession>
<evidence type="ECO:0000259" key="7">
    <source>
        <dbReference type="PROSITE" id="PS50011"/>
    </source>
</evidence>
<evidence type="ECO:0000256" key="3">
    <source>
        <dbReference type="ARBA" id="ARBA00022840"/>
    </source>
</evidence>
<feature type="compositionally biased region" description="Basic and acidic residues" evidence="5">
    <location>
        <begin position="1174"/>
        <end position="1183"/>
    </location>
</feature>
<evidence type="ECO:0008006" key="10">
    <source>
        <dbReference type="Google" id="ProtNLM"/>
    </source>
</evidence>
<dbReference type="SUPFAM" id="SSF56112">
    <property type="entry name" value="Protein kinase-like (PK-like)"/>
    <property type="match status" value="1"/>
</dbReference>
<feature type="binding site" evidence="4">
    <location>
        <position position="348"/>
    </location>
    <ligand>
        <name>ATP</name>
        <dbReference type="ChEBI" id="CHEBI:30616"/>
    </ligand>
</feature>
<dbReference type="PROSITE" id="PS50006">
    <property type="entry name" value="FHA_DOMAIN"/>
    <property type="match status" value="1"/>
</dbReference>
<organism evidence="9">
    <name type="scientific">Bionectria ochroleuca</name>
    <name type="common">Gliocladium roseum</name>
    <dbReference type="NCBI Taxonomy" id="29856"/>
    <lineage>
        <taxon>Eukaryota</taxon>
        <taxon>Fungi</taxon>
        <taxon>Dikarya</taxon>
        <taxon>Ascomycota</taxon>
        <taxon>Pezizomycotina</taxon>
        <taxon>Sordariomycetes</taxon>
        <taxon>Hypocreomycetidae</taxon>
        <taxon>Hypocreales</taxon>
        <taxon>Bionectriaceae</taxon>
        <taxon>Clonostachys</taxon>
    </lineage>
</organism>
<dbReference type="GO" id="GO:0003743">
    <property type="term" value="F:translation initiation factor activity"/>
    <property type="evidence" value="ECO:0007669"/>
    <property type="project" value="InterPro"/>
</dbReference>
<dbReference type="InterPro" id="IPR008271">
    <property type="entry name" value="Ser/Thr_kinase_AS"/>
</dbReference>
<dbReference type="FunFam" id="3.30.200.20:FF:000841">
    <property type="entry name" value="Checkpoint kinase 2-like protein"/>
    <property type="match status" value="1"/>
</dbReference>
<protein>
    <recommendedName>
        <fullName evidence="10">EIF3m</fullName>
    </recommendedName>
</protein>
<feature type="compositionally biased region" description="Basic and acidic residues" evidence="5">
    <location>
        <begin position="200"/>
        <end position="219"/>
    </location>
</feature>
<dbReference type="Gene3D" id="2.60.200.20">
    <property type="match status" value="1"/>
</dbReference>
<dbReference type="CDD" id="cd05117">
    <property type="entry name" value="STKc_CAMK"/>
    <property type="match status" value="1"/>
</dbReference>
<dbReference type="InterPro" id="IPR000253">
    <property type="entry name" value="FHA_dom"/>
</dbReference>
<evidence type="ECO:0000259" key="8">
    <source>
        <dbReference type="PROSITE" id="PS50250"/>
    </source>
</evidence>
<keyword evidence="2 4" id="KW-0547">Nucleotide-binding</keyword>
<feature type="compositionally biased region" description="Polar residues" evidence="5">
    <location>
        <begin position="105"/>
        <end position="115"/>
    </location>
</feature>
<evidence type="ECO:0000256" key="2">
    <source>
        <dbReference type="ARBA" id="ARBA00022741"/>
    </source>
</evidence>
<feature type="region of interest" description="Disordered" evidence="5">
    <location>
        <begin position="189"/>
        <end position="219"/>
    </location>
</feature>
<keyword evidence="3 4" id="KW-0067">ATP-binding</keyword>
<dbReference type="SMART" id="SM00088">
    <property type="entry name" value="PINT"/>
    <property type="match status" value="1"/>
</dbReference>
<feature type="compositionally biased region" description="Polar residues" evidence="5">
    <location>
        <begin position="127"/>
        <end position="143"/>
    </location>
</feature>
<feature type="region of interest" description="Disordered" evidence="5">
    <location>
        <begin position="1140"/>
        <end position="1183"/>
    </location>
</feature>
<dbReference type="PROSITE" id="PS00107">
    <property type="entry name" value="PROTEIN_KINASE_ATP"/>
    <property type="match status" value="1"/>
</dbReference>
<dbReference type="GO" id="GO:0005524">
    <property type="term" value="F:ATP binding"/>
    <property type="evidence" value="ECO:0007669"/>
    <property type="project" value="UniProtKB-UniRule"/>
</dbReference>
<dbReference type="InterPro" id="IPR000719">
    <property type="entry name" value="Prot_kinase_dom"/>
</dbReference>
<dbReference type="PANTHER" id="PTHR24347">
    <property type="entry name" value="SERINE/THREONINE-PROTEIN KINASE"/>
    <property type="match status" value="1"/>
</dbReference>
<dbReference type="Gene3D" id="1.10.510.10">
    <property type="entry name" value="Transferase(Phosphotransferase) domain 1"/>
    <property type="match status" value="1"/>
</dbReference>